<dbReference type="Pfam" id="PF04326">
    <property type="entry name" value="SLFN_AlbA_2"/>
    <property type="match status" value="1"/>
</dbReference>
<evidence type="ECO:0000313" key="2">
    <source>
        <dbReference type="EMBL" id="PTW47033.1"/>
    </source>
</evidence>
<dbReference type="GeneID" id="91006060"/>
<comment type="caution">
    <text evidence="2">The sequence shown here is derived from an EMBL/GenBank/DDBJ whole genome shotgun (WGS) entry which is preliminary data.</text>
</comment>
<protein>
    <submittedName>
        <fullName evidence="2">Putative DNA-binding protein</fullName>
    </submittedName>
</protein>
<dbReference type="EMBL" id="QAYE01000004">
    <property type="protein sequence ID" value="PTW47033.1"/>
    <property type="molecule type" value="Genomic_DNA"/>
</dbReference>
<dbReference type="InterPro" id="IPR007421">
    <property type="entry name" value="Schlafen_AlbA_2_dom"/>
</dbReference>
<dbReference type="Proteomes" id="UP000244013">
    <property type="component" value="Unassembled WGS sequence"/>
</dbReference>
<dbReference type="Gene3D" id="3.30.950.30">
    <property type="entry name" value="Schlafen, AAA domain"/>
    <property type="match status" value="1"/>
</dbReference>
<dbReference type="RefSeq" id="WP_107954284.1">
    <property type="nucleotide sequence ID" value="NZ_QAYE01000004.1"/>
</dbReference>
<sequence>MGNRSITDEEIGLIKAMLALGMANDKIHLYFNRPDRPISPGRISNIKMNKYGPEVPRAADEAVSTFFKQFDSLQPSAPGMPMANYPITPQDAMDEIILRSFFTKGNDEIWRCIAGETDQHECKEGFNLRSFGRHLKTIAGFANHRGGYLFFGVKDKPEGFAVSGLKDDRFTETDQNKFSQTIRAALEPTPRFRVATLKFESMTVGVIHVEPHTSKPVIAGKSEGELIEGFIYYRYPGETRAICYADLRAILDERDRQSRESIMPMVQRLLELGPNDAMVANLANGQLEGGQRSILIDPQSLEQIKFIREGQFDEVNGAPTLRVIGEAQTVSADVISPVRTIREEVTVDAILRNFINQTPIEQPLSYFKQVSHEQAYTLPIFYYLHLAGQSRKEAVATLRTYKNARDNSRTEIVRLLNRDRTLRIKLGSTRTAKFNQIMNRSDTEILSSQQAREACSALTGMDVGDKRNFEYFHNILQKSLNVWELSDDDKVLLGYIRRAASRLDELEYGSLVSSE</sequence>
<evidence type="ECO:0000313" key="3">
    <source>
        <dbReference type="Proteomes" id="UP000244013"/>
    </source>
</evidence>
<dbReference type="PANTHER" id="PTHR30595:SF6">
    <property type="entry name" value="SCHLAFEN ALBA-2 DOMAIN-CONTAINING PROTEIN"/>
    <property type="match status" value="1"/>
</dbReference>
<name>A0A2T5U694_9SPHN</name>
<dbReference type="GO" id="GO:0003677">
    <property type="term" value="F:DNA binding"/>
    <property type="evidence" value="ECO:0007669"/>
    <property type="project" value="UniProtKB-KW"/>
</dbReference>
<dbReference type="AlphaFoldDB" id="A0A2T5U694"/>
<evidence type="ECO:0000259" key="1">
    <source>
        <dbReference type="Pfam" id="PF04326"/>
    </source>
</evidence>
<accession>A0A2T5U694</accession>
<dbReference type="OrthoDB" id="9807907at2"/>
<dbReference type="InterPro" id="IPR038461">
    <property type="entry name" value="Schlafen_AlbA_2_dom_sf"/>
</dbReference>
<feature type="domain" description="Schlafen AlbA-2" evidence="1">
    <location>
        <begin position="116"/>
        <end position="241"/>
    </location>
</feature>
<dbReference type="PANTHER" id="PTHR30595">
    <property type="entry name" value="GLPR-RELATED TRANSCRIPTIONAL REPRESSOR"/>
    <property type="match status" value="1"/>
</dbReference>
<reference evidence="2 3" key="1">
    <citation type="submission" date="2018-04" db="EMBL/GenBank/DDBJ databases">
        <title>Genomic Encyclopedia of Type Strains, Phase III (KMG-III): the genomes of soil and plant-associated and newly described type strains.</title>
        <authorList>
            <person name="Whitman W."/>
        </authorList>
    </citation>
    <scope>NUCLEOTIDE SEQUENCE [LARGE SCALE GENOMIC DNA]</scope>
    <source>
        <strain evidence="2 3">MA-olki</strain>
    </source>
</reference>
<gene>
    <name evidence="2" type="ORF">C8J25_104375</name>
</gene>
<proteinExistence type="predicted"/>
<organism evidence="2 3">
    <name type="scientific">Sphingomonas faeni</name>
    <dbReference type="NCBI Taxonomy" id="185950"/>
    <lineage>
        <taxon>Bacteria</taxon>
        <taxon>Pseudomonadati</taxon>
        <taxon>Pseudomonadota</taxon>
        <taxon>Alphaproteobacteria</taxon>
        <taxon>Sphingomonadales</taxon>
        <taxon>Sphingomonadaceae</taxon>
        <taxon>Sphingomonas</taxon>
    </lineage>
</organism>
<keyword evidence="2" id="KW-0238">DNA-binding</keyword>